<dbReference type="WBParaSite" id="JU765_v2.g14861.t1">
    <property type="protein sequence ID" value="JU765_v2.g14861.t1"/>
    <property type="gene ID" value="JU765_v2.g14861"/>
</dbReference>
<organism evidence="1 2">
    <name type="scientific">Panagrolaimus sp. JU765</name>
    <dbReference type="NCBI Taxonomy" id="591449"/>
    <lineage>
        <taxon>Eukaryota</taxon>
        <taxon>Metazoa</taxon>
        <taxon>Ecdysozoa</taxon>
        <taxon>Nematoda</taxon>
        <taxon>Chromadorea</taxon>
        <taxon>Rhabditida</taxon>
        <taxon>Tylenchina</taxon>
        <taxon>Panagrolaimomorpha</taxon>
        <taxon>Panagrolaimoidea</taxon>
        <taxon>Panagrolaimidae</taxon>
        <taxon>Panagrolaimus</taxon>
    </lineage>
</organism>
<proteinExistence type="predicted"/>
<name>A0AC34QCA2_9BILA</name>
<sequence length="153" mass="17801">MQNPAIILAPPKRDSEVNPPEKRRQYGTKEERDVSEDIYDQARAMGRVMKEYEEILFKELTVEEDSDMSSEEYEKKVQTEKRRSVVARIAKLKRERNEVNEFQGEDEAISKLISNNGPKRKIPRKFRTGADKDKEESKEPPTKDDAVSSLQLE</sequence>
<dbReference type="Proteomes" id="UP000887576">
    <property type="component" value="Unplaced"/>
</dbReference>
<accession>A0AC34QCA2</accession>
<protein>
    <submittedName>
        <fullName evidence="2">Uncharacterized protein</fullName>
    </submittedName>
</protein>
<evidence type="ECO:0000313" key="1">
    <source>
        <dbReference type="Proteomes" id="UP000887576"/>
    </source>
</evidence>
<evidence type="ECO:0000313" key="2">
    <source>
        <dbReference type="WBParaSite" id="JU765_v2.g14861.t1"/>
    </source>
</evidence>
<reference evidence="2" key="1">
    <citation type="submission" date="2022-11" db="UniProtKB">
        <authorList>
            <consortium name="WormBaseParasite"/>
        </authorList>
    </citation>
    <scope>IDENTIFICATION</scope>
</reference>